<dbReference type="RefSeq" id="XP_050927664.1">
    <property type="nucleotide sequence ID" value="XM_051071707.1"/>
</dbReference>
<protein>
    <submittedName>
        <fullName evidence="6">Uncharacterized protein LOC127142638</fullName>
    </submittedName>
</protein>
<evidence type="ECO:0000259" key="4">
    <source>
        <dbReference type="PROSITE" id="PS50835"/>
    </source>
</evidence>
<feature type="signal peptide" evidence="3">
    <location>
        <begin position="1"/>
        <end position="24"/>
    </location>
</feature>
<feature type="chain" id="PRO_5042517693" evidence="3">
    <location>
        <begin position="25"/>
        <end position="280"/>
    </location>
</feature>
<keyword evidence="2" id="KW-0472">Membrane</keyword>
<organism evidence="5 6">
    <name type="scientific">Lates calcarifer</name>
    <name type="common">Barramundi</name>
    <name type="synonym">Holocentrus calcarifer</name>
    <dbReference type="NCBI Taxonomy" id="8187"/>
    <lineage>
        <taxon>Eukaryota</taxon>
        <taxon>Metazoa</taxon>
        <taxon>Chordata</taxon>
        <taxon>Craniata</taxon>
        <taxon>Vertebrata</taxon>
        <taxon>Euteleostomi</taxon>
        <taxon>Actinopterygii</taxon>
        <taxon>Neopterygii</taxon>
        <taxon>Teleostei</taxon>
        <taxon>Neoteleostei</taxon>
        <taxon>Acanthomorphata</taxon>
        <taxon>Carangaria</taxon>
        <taxon>Carangaria incertae sedis</taxon>
        <taxon>Centropomidae</taxon>
        <taxon>Lates</taxon>
    </lineage>
</organism>
<dbReference type="PANTHER" id="PTHR11422">
    <property type="entry name" value="T-CELL SURFACE GLYCOPROTEIN CD4"/>
    <property type="match status" value="1"/>
</dbReference>
<keyword evidence="2" id="KW-1133">Transmembrane helix</keyword>
<dbReference type="InterPro" id="IPR036179">
    <property type="entry name" value="Ig-like_dom_sf"/>
</dbReference>
<reference evidence="6" key="1">
    <citation type="submission" date="2025-08" db="UniProtKB">
        <authorList>
            <consortium name="RefSeq"/>
        </authorList>
    </citation>
    <scope>IDENTIFICATION</scope>
    <source>
        <tissue evidence="6">Brain</tissue>
    </source>
</reference>
<feature type="region of interest" description="Disordered" evidence="1">
    <location>
        <begin position="254"/>
        <end position="280"/>
    </location>
</feature>
<dbReference type="PANTHER" id="PTHR11422:SF11">
    <property type="entry name" value="IG-LIKE DOMAIN-CONTAINING PROTEIN"/>
    <property type="match status" value="1"/>
</dbReference>
<evidence type="ECO:0000313" key="5">
    <source>
        <dbReference type="Proteomes" id="UP000694890"/>
    </source>
</evidence>
<dbReference type="SUPFAM" id="SSF48726">
    <property type="entry name" value="Immunoglobulin"/>
    <property type="match status" value="2"/>
</dbReference>
<feature type="transmembrane region" description="Helical" evidence="2">
    <location>
        <begin position="221"/>
        <end position="245"/>
    </location>
</feature>
<dbReference type="PROSITE" id="PS50835">
    <property type="entry name" value="IG_LIKE"/>
    <property type="match status" value="2"/>
</dbReference>
<feature type="domain" description="Ig-like" evidence="4">
    <location>
        <begin position="118"/>
        <end position="210"/>
    </location>
</feature>
<sequence length="280" mass="31348">MVIFKWIKMSLFLTVLLFTAAVNGEISYTVRVGDEVTLSCENVIEGQDKCDRTTWMLGGSKNSVTLFEHGQIHKDAASQSDRLSVTENCSLVIKKVTVEDVGHYGCRQFNRSGRQQGPDAHVFLFVVSMTEQKNRDQVTLNCSVRTYDHCRHTVKWLYEGKDLDKDLKTSQSGCSANVTITTSRLITNHNLFKCNVTDKYTGNMQLFTFSLQSSDDKTDHFVLNNILLAVRVALLVLPLIVITVLQVRARGNQRPPAENMDLNSVRTEQRSGPAEGGLGK</sequence>
<dbReference type="InterPro" id="IPR003599">
    <property type="entry name" value="Ig_sub"/>
</dbReference>
<dbReference type="GeneID" id="127142638"/>
<dbReference type="InterPro" id="IPR003597">
    <property type="entry name" value="Ig_C1-set"/>
</dbReference>
<dbReference type="AlphaFoldDB" id="A0AAJ8B751"/>
<evidence type="ECO:0000313" key="6">
    <source>
        <dbReference type="RefSeq" id="XP_050927664.1"/>
    </source>
</evidence>
<keyword evidence="2" id="KW-0812">Transmembrane</keyword>
<dbReference type="Pfam" id="PF07686">
    <property type="entry name" value="V-set"/>
    <property type="match status" value="1"/>
</dbReference>
<dbReference type="Pfam" id="PF07654">
    <property type="entry name" value="C1-set"/>
    <property type="match status" value="1"/>
</dbReference>
<proteinExistence type="predicted"/>
<dbReference type="Proteomes" id="UP000694890">
    <property type="component" value="Linkage group LG7_1"/>
</dbReference>
<dbReference type="KEGG" id="lcf:127142638"/>
<dbReference type="SMART" id="SM00409">
    <property type="entry name" value="IG"/>
    <property type="match status" value="1"/>
</dbReference>
<dbReference type="Gene3D" id="2.60.40.10">
    <property type="entry name" value="Immunoglobulins"/>
    <property type="match status" value="2"/>
</dbReference>
<gene>
    <name evidence="6" type="primary">LOC127142638</name>
</gene>
<dbReference type="InterPro" id="IPR013106">
    <property type="entry name" value="Ig_V-set"/>
</dbReference>
<name>A0AAJ8B751_LATCA</name>
<evidence type="ECO:0000256" key="2">
    <source>
        <dbReference type="SAM" id="Phobius"/>
    </source>
</evidence>
<evidence type="ECO:0000256" key="3">
    <source>
        <dbReference type="SAM" id="SignalP"/>
    </source>
</evidence>
<dbReference type="InterPro" id="IPR007110">
    <property type="entry name" value="Ig-like_dom"/>
</dbReference>
<evidence type="ECO:0000256" key="1">
    <source>
        <dbReference type="SAM" id="MobiDB-lite"/>
    </source>
</evidence>
<feature type="domain" description="Ig-like" evidence="4">
    <location>
        <begin position="33"/>
        <end position="107"/>
    </location>
</feature>
<dbReference type="InterPro" id="IPR013783">
    <property type="entry name" value="Ig-like_fold"/>
</dbReference>
<keyword evidence="3" id="KW-0732">Signal</keyword>
<accession>A0AAJ8B751</accession>